<reference evidence="9 10" key="1">
    <citation type="submission" date="2019-03" db="EMBL/GenBank/DDBJ databases">
        <authorList>
            <person name="Sebastian G."/>
            <person name="Baumann P."/>
            <person name="Ruckert C."/>
            <person name="Kalinowski J."/>
            <person name="Nebel B."/>
            <person name="Takors R."/>
            <person name="Blombach B."/>
        </authorList>
    </citation>
    <scope>NUCLEOTIDE SEQUENCE [LARGE SCALE GENOMIC DNA]</scope>
    <source>
        <strain evidence="9 10">DSM 1084</strain>
    </source>
</reference>
<keyword evidence="2 7" id="KW-0813">Transport</keyword>
<protein>
    <submittedName>
        <fullName evidence="9">Dipeptide transport system permease protein DppB</fullName>
    </submittedName>
</protein>
<dbReference type="RefSeq" id="WP_133156213.1">
    <property type="nucleotide sequence ID" value="NZ_CP037867.1"/>
</dbReference>
<evidence type="ECO:0000256" key="5">
    <source>
        <dbReference type="ARBA" id="ARBA00022989"/>
    </source>
</evidence>
<dbReference type="InterPro" id="IPR035906">
    <property type="entry name" value="MetI-like_sf"/>
</dbReference>
<evidence type="ECO:0000256" key="7">
    <source>
        <dbReference type="RuleBase" id="RU363032"/>
    </source>
</evidence>
<dbReference type="SUPFAM" id="SSF161098">
    <property type="entry name" value="MetI-like"/>
    <property type="match status" value="1"/>
</dbReference>
<evidence type="ECO:0000313" key="10">
    <source>
        <dbReference type="Proteomes" id="UP000293912"/>
    </source>
</evidence>
<dbReference type="GO" id="GO:0071916">
    <property type="term" value="F:dipeptide transmembrane transporter activity"/>
    <property type="evidence" value="ECO:0007669"/>
    <property type="project" value="TreeGrafter"/>
</dbReference>
<comment type="similarity">
    <text evidence="7">Belongs to the binding-protein-dependent transport system permease family.</text>
</comment>
<keyword evidence="3" id="KW-1003">Cell membrane</keyword>
<evidence type="ECO:0000256" key="6">
    <source>
        <dbReference type="ARBA" id="ARBA00023136"/>
    </source>
</evidence>
<dbReference type="PROSITE" id="PS50928">
    <property type="entry name" value="ABC_TM1"/>
    <property type="match status" value="1"/>
</dbReference>
<organism evidence="9 10">
    <name type="scientific">Hydrogenophaga pseudoflava</name>
    <name type="common">Pseudomonas carboxydoflava</name>
    <dbReference type="NCBI Taxonomy" id="47421"/>
    <lineage>
        <taxon>Bacteria</taxon>
        <taxon>Pseudomonadati</taxon>
        <taxon>Pseudomonadota</taxon>
        <taxon>Betaproteobacteria</taxon>
        <taxon>Burkholderiales</taxon>
        <taxon>Comamonadaceae</taxon>
        <taxon>Hydrogenophaga</taxon>
    </lineage>
</organism>
<dbReference type="InterPro" id="IPR045621">
    <property type="entry name" value="BPD_transp_1_N"/>
</dbReference>
<keyword evidence="4 7" id="KW-0812">Transmembrane</keyword>
<dbReference type="GO" id="GO:0005886">
    <property type="term" value="C:plasma membrane"/>
    <property type="evidence" value="ECO:0007669"/>
    <property type="project" value="UniProtKB-SubCell"/>
</dbReference>
<evidence type="ECO:0000256" key="2">
    <source>
        <dbReference type="ARBA" id="ARBA00022448"/>
    </source>
</evidence>
<accession>A0A4P6X1I9</accession>
<feature type="domain" description="ABC transmembrane type-1" evidence="8">
    <location>
        <begin position="96"/>
        <end position="331"/>
    </location>
</feature>
<dbReference type="PANTHER" id="PTHR43163">
    <property type="entry name" value="DIPEPTIDE TRANSPORT SYSTEM PERMEASE PROTEIN DPPB-RELATED"/>
    <property type="match status" value="1"/>
</dbReference>
<dbReference type="Proteomes" id="UP000293912">
    <property type="component" value="Chromosome"/>
</dbReference>
<evidence type="ECO:0000256" key="3">
    <source>
        <dbReference type="ARBA" id="ARBA00022475"/>
    </source>
</evidence>
<keyword evidence="5 7" id="KW-1133">Transmembrane helix</keyword>
<feature type="transmembrane region" description="Helical" evidence="7">
    <location>
        <begin position="9"/>
        <end position="30"/>
    </location>
</feature>
<evidence type="ECO:0000259" key="8">
    <source>
        <dbReference type="PROSITE" id="PS50928"/>
    </source>
</evidence>
<feature type="transmembrane region" description="Helical" evidence="7">
    <location>
        <begin position="313"/>
        <end position="334"/>
    </location>
</feature>
<feature type="transmembrane region" description="Helical" evidence="7">
    <location>
        <begin position="144"/>
        <end position="163"/>
    </location>
</feature>
<evidence type="ECO:0000256" key="4">
    <source>
        <dbReference type="ARBA" id="ARBA00022692"/>
    </source>
</evidence>
<dbReference type="InterPro" id="IPR000515">
    <property type="entry name" value="MetI-like"/>
</dbReference>
<dbReference type="Gene3D" id="1.10.3720.10">
    <property type="entry name" value="MetI-like"/>
    <property type="match status" value="1"/>
</dbReference>
<evidence type="ECO:0000256" key="1">
    <source>
        <dbReference type="ARBA" id="ARBA00004651"/>
    </source>
</evidence>
<sequence length="342" mass="37495">MLRYLLQRLLVLIPTFLGITLLTFSLIRLIPGDPVEVMMGERTLDPEMHAAALKKLGLDQPLYVQYGRYLADLAQGNLGQSLKTQASVWAEFKSLFPATLELALCALLIALVFGVIAGVLAAVKRGTWLDHTVMTGALTGYSMPIFWWGLLLILIFSVGLGWTPVSGRLDLMFDVPPQTGFMLIDAWLAEQADPELNAGAWWDAVRHLILPAVVLGTIPLAVIARMTRSSMLEVLREDYVRTARAKGLSPSRVVFVHTLRNALIPVLTVVGLQVGTLMGGAVLTETIFSWPGIGKWLIEAIGRRDYPVVQNGILLVATLVILTNFTVDLLYGVANPRIRVTS</sequence>
<feature type="transmembrane region" description="Helical" evidence="7">
    <location>
        <begin position="262"/>
        <end position="283"/>
    </location>
</feature>
<dbReference type="EMBL" id="CP037867">
    <property type="protein sequence ID" value="QBM27541.1"/>
    <property type="molecule type" value="Genomic_DNA"/>
</dbReference>
<dbReference type="AlphaFoldDB" id="A0A4P6X1I9"/>
<dbReference type="Pfam" id="PF00528">
    <property type="entry name" value="BPD_transp_1"/>
    <property type="match status" value="1"/>
</dbReference>
<evidence type="ECO:0000313" key="9">
    <source>
        <dbReference type="EMBL" id="QBM27541.1"/>
    </source>
</evidence>
<dbReference type="KEGG" id="hpse:HPF_07595"/>
<feature type="transmembrane region" description="Helical" evidence="7">
    <location>
        <begin position="204"/>
        <end position="224"/>
    </location>
</feature>
<dbReference type="CDD" id="cd06261">
    <property type="entry name" value="TM_PBP2"/>
    <property type="match status" value="1"/>
</dbReference>
<dbReference type="Pfam" id="PF19300">
    <property type="entry name" value="BPD_transp_1_N"/>
    <property type="match status" value="1"/>
</dbReference>
<comment type="subcellular location">
    <subcellularLocation>
        <location evidence="1 7">Cell membrane</location>
        <topology evidence="1 7">Multi-pass membrane protein</topology>
    </subcellularLocation>
</comment>
<feature type="transmembrane region" description="Helical" evidence="7">
    <location>
        <begin position="100"/>
        <end position="123"/>
    </location>
</feature>
<name>A0A4P6X1I9_HYDPS</name>
<dbReference type="PANTHER" id="PTHR43163:SF6">
    <property type="entry name" value="DIPEPTIDE TRANSPORT SYSTEM PERMEASE PROTEIN DPPB-RELATED"/>
    <property type="match status" value="1"/>
</dbReference>
<keyword evidence="6 7" id="KW-0472">Membrane</keyword>
<keyword evidence="10" id="KW-1185">Reference proteome</keyword>
<proteinExistence type="inferred from homology"/>
<gene>
    <name evidence="9" type="primary">dppB</name>
    <name evidence="9" type="ORF">HPF_07595</name>
</gene>